<proteinExistence type="predicted"/>
<comment type="caution">
    <text evidence="1">The sequence shown here is derived from an EMBL/GenBank/DDBJ whole genome shotgun (WGS) entry which is preliminary data.</text>
</comment>
<name>A0ACC2UN61_9FUNG</name>
<evidence type="ECO:0000313" key="2">
    <source>
        <dbReference type="Proteomes" id="UP001165960"/>
    </source>
</evidence>
<organism evidence="1 2">
    <name type="scientific">Entomophthora muscae</name>
    <dbReference type="NCBI Taxonomy" id="34485"/>
    <lineage>
        <taxon>Eukaryota</taxon>
        <taxon>Fungi</taxon>
        <taxon>Fungi incertae sedis</taxon>
        <taxon>Zoopagomycota</taxon>
        <taxon>Entomophthoromycotina</taxon>
        <taxon>Entomophthoromycetes</taxon>
        <taxon>Entomophthorales</taxon>
        <taxon>Entomophthoraceae</taxon>
        <taxon>Entomophthora</taxon>
    </lineage>
</organism>
<sequence length="80" mass="8661">MYVLSKLVCVGASFSNTFAQFLALPSSGLQVASSMHLGKVLAHNFLAFSANGSNPIPPYLEWHETVSSKIEAAFGFPHKY</sequence>
<protein>
    <submittedName>
        <fullName evidence="1">Uncharacterized protein</fullName>
    </submittedName>
</protein>
<reference evidence="1" key="1">
    <citation type="submission" date="2022-04" db="EMBL/GenBank/DDBJ databases">
        <title>Genome of the entomopathogenic fungus Entomophthora muscae.</title>
        <authorList>
            <person name="Elya C."/>
            <person name="Lovett B.R."/>
            <person name="Lee E."/>
            <person name="Macias A.M."/>
            <person name="Hajek A.E."/>
            <person name="De Bivort B.L."/>
            <person name="Kasson M.T."/>
            <person name="De Fine Licht H.H."/>
            <person name="Stajich J.E."/>
        </authorList>
    </citation>
    <scope>NUCLEOTIDE SEQUENCE</scope>
    <source>
        <strain evidence="1">Berkeley</strain>
    </source>
</reference>
<gene>
    <name evidence="1" type="ORF">DSO57_1024659</name>
</gene>
<dbReference type="EMBL" id="QTSX02000134">
    <property type="protein sequence ID" value="KAJ9088278.1"/>
    <property type="molecule type" value="Genomic_DNA"/>
</dbReference>
<feature type="non-terminal residue" evidence="1">
    <location>
        <position position="80"/>
    </location>
</feature>
<evidence type="ECO:0000313" key="1">
    <source>
        <dbReference type="EMBL" id="KAJ9088278.1"/>
    </source>
</evidence>
<keyword evidence="2" id="KW-1185">Reference proteome</keyword>
<accession>A0ACC2UN61</accession>
<dbReference type="Proteomes" id="UP001165960">
    <property type="component" value="Unassembled WGS sequence"/>
</dbReference>